<keyword evidence="5" id="KW-0653">Protein transport</keyword>
<dbReference type="Pfam" id="PF03656">
    <property type="entry name" value="Pam16"/>
    <property type="match status" value="1"/>
</dbReference>
<dbReference type="Gene3D" id="1.10.287.110">
    <property type="entry name" value="DnaJ domain"/>
    <property type="match status" value="1"/>
</dbReference>
<comment type="subcellular location">
    <subcellularLocation>
        <location evidence="1">Mitochondrion inner membrane</location>
        <topology evidence="1">Peripheral membrane protein</topology>
        <orientation evidence="1">Matrix side</orientation>
    </subcellularLocation>
</comment>
<evidence type="ECO:0000256" key="3">
    <source>
        <dbReference type="ARBA" id="ARBA00022448"/>
    </source>
</evidence>
<dbReference type="PANTHER" id="PTHR12388">
    <property type="entry name" value="MITOCHONDRIA ASSOCIATED GRANULOCYTE MACROPHAGE CSF SIGNALING MOLECULE"/>
    <property type="match status" value="1"/>
</dbReference>
<sequence length="130" mass="14578">MAKYLAQIILTGAQVIGRAFARAIKQEIEASQEAARRMGNGKTRTERITNHKVGLSLDEAKQILNVKNLEKEEVKKRYDALFKANDKTTGCGSFYLQSKVVRAKERIDLEFANLANQKDKSQENTSSSNT</sequence>
<gene>
    <name evidence="9" type="ORF">WA026_015200</name>
</gene>
<dbReference type="EMBL" id="JARQZJ010000008">
    <property type="protein sequence ID" value="KAK9871952.1"/>
    <property type="molecule type" value="Genomic_DNA"/>
</dbReference>
<keyword evidence="7" id="KW-0496">Mitochondrion</keyword>
<keyword evidence="8" id="KW-0472">Membrane</keyword>
<dbReference type="InterPro" id="IPR036869">
    <property type="entry name" value="J_dom_sf"/>
</dbReference>
<dbReference type="GO" id="GO:0030150">
    <property type="term" value="P:protein import into mitochondrial matrix"/>
    <property type="evidence" value="ECO:0007669"/>
    <property type="project" value="InterPro"/>
</dbReference>
<evidence type="ECO:0000256" key="4">
    <source>
        <dbReference type="ARBA" id="ARBA00022792"/>
    </source>
</evidence>
<comment type="similarity">
    <text evidence="2">Belongs to the TIM16/PAM16 family.</text>
</comment>
<keyword evidence="3" id="KW-0813">Transport</keyword>
<dbReference type="AlphaFoldDB" id="A0AAW1TV29"/>
<dbReference type="Proteomes" id="UP001431783">
    <property type="component" value="Unassembled WGS sequence"/>
</dbReference>
<accession>A0AAW1TV29</accession>
<proteinExistence type="inferred from homology"/>
<keyword evidence="10" id="KW-1185">Reference proteome</keyword>
<dbReference type="GO" id="GO:0005744">
    <property type="term" value="C:TIM23 mitochondrial import inner membrane translocase complex"/>
    <property type="evidence" value="ECO:0007669"/>
    <property type="project" value="InterPro"/>
</dbReference>
<organism evidence="9 10">
    <name type="scientific">Henosepilachna vigintioctopunctata</name>
    <dbReference type="NCBI Taxonomy" id="420089"/>
    <lineage>
        <taxon>Eukaryota</taxon>
        <taxon>Metazoa</taxon>
        <taxon>Ecdysozoa</taxon>
        <taxon>Arthropoda</taxon>
        <taxon>Hexapoda</taxon>
        <taxon>Insecta</taxon>
        <taxon>Pterygota</taxon>
        <taxon>Neoptera</taxon>
        <taxon>Endopterygota</taxon>
        <taxon>Coleoptera</taxon>
        <taxon>Polyphaga</taxon>
        <taxon>Cucujiformia</taxon>
        <taxon>Coccinelloidea</taxon>
        <taxon>Coccinellidae</taxon>
        <taxon>Epilachninae</taxon>
        <taxon>Epilachnini</taxon>
        <taxon>Henosepilachna</taxon>
    </lineage>
</organism>
<name>A0AAW1TV29_9CUCU</name>
<comment type="caution">
    <text evidence="9">The sequence shown here is derived from an EMBL/GenBank/DDBJ whole genome shotgun (WGS) entry which is preliminary data.</text>
</comment>
<evidence type="ECO:0008006" key="11">
    <source>
        <dbReference type="Google" id="ProtNLM"/>
    </source>
</evidence>
<dbReference type="PANTHER" id="PTHR12388:SF0">
    <property type="entry name" value="MITOCHONDRIAL IMPORT INNER MEMBRANE TRANSLOCASE SUBUNIT TIM16"/>
    <property type="match status" value="1"/>
</dbReference>
<evidence type="ECO:0000256" key="5">
    <source>
        <dbReference type="ARBA" id="ARBA00022927"/>
    </source>
</evidence>
<dbReference type="FunFam" id="1.10.287.110:FF:000006">
    <property type="entry name" value="Import inner membrane translocase subunit TIM16"/>
    <property type="match status" value="1"/>
</dbReference>
<dbReference type="InterPro" id="IPR005341">
    <property type="entry name" value="Tim16"/>
</dbReference>
<evidence type="ECO:0000256" key="1">
    <source>
        <dbReference type="ARBA" id="ARBA00004443"/>
    </source>
</evidence>
<evidence type="ECO:0000313" key="10">
    <source>
        <dbReference type="Proteomes" id="UP001431783"/>
    </source>
</evidence>
<keyword evidence="6" id="KW-0811">Translocation</keyword>
<evidence type="ECO:0000256" key="2">
    <source>
        <dbReference type="ARBA" id="ARBA00008817"/>
    </source>
</evidence>
<evidence type="ECO:0000256" key="8">
    <source>
        <dbReference type="ARBA" id="ARBA00023136"/>
    </source>
</evidence>
<protein>
    <recommendedName>
        <fullName evidence="11">Mitochondrial import inner membrane translocase subunit Tim16</fullName>
    </recommendedName>
</protein>
<keyword evidence="4" id="KW-0999">Mitochondrion inner membrane</keyword>
<reference evidence="9 10" key="1">
    <citation type="submission" date="2023-03" db="EMBL/GenBank/DDBJ databases">
        <title>Genome insight into feeding habits of ladybird beetles.</title>
        <authorList>
            <person name="Li H.-S."/>
            <person name="Huang Y.-H."/>
            <person name="Pang H."/>
        </authorList>
    </citation>
    <scope>NUCLEOTIDE SEQUENCE [LARGE SCALE GENOMIC DNA]</scope>
    <source>
        <strain evidence="9">SYSU_2023b</strain>
        <tissue evidence="9">Whole body</tissue>
    </source>
</reference>
<evidence type="ECO:0000256" key="6">
    <source>
        <dbReference type="ARBA" id="ARBA00023010"/>
    </source>
</evidence>
<evidence type="ECO:0000256" key="7">
    <source>
        <dbReference type="ARBA" id="ARBA00023128"/>
    </source>
</evidence>
<evidence type="ECO:0000313" key="9">
    <source>
        <dbReference type="EMBL" id="KAK9871952.1"/>
    </source>
</evidence>